<keyword evidence="2" id="KW-1185">Reference proteome</keyword>
<name>A0A9Q3H212_9BASI</name>
<organism evidence="1 2">
    <name type="scientific">Austropuccinia psidii MF-1</name>
    <dbReference type="NCBI Taxonomy" id="1389203"/>
    <lineage>
        <taxon>Eukaryota</taxon>
        <taxon>Fungi</taxon>
        <taxon>Dikarya</taxon>
        <taxon>Basidiomycota</taxon>
        <taxon>Pucciniomycotina</taxon>
        <taxon>Pucciniomycetes</taxon>
        <taxon>Pucciniales</taxon>
        <taxon>Sphaerophragmiaceae</taxon>
        <taxon>Austropuccinia</taxon>
    </lineage>
</organism>
<reference evidence="1" key="1">
    <citation type="submission" date="2021-03" db="EMBL/GenBank/DDBJ databases">
        <title>Draft genome sequence of rust myrtle Austropuccinia psidii MF-1, a brazilian biotype.</title>
        <authorList>
            <person name="Quecine M.C."/>
            <person name="Pachon D.M.R."/>
            <person name="Bonatelli M.L."/>
            <person name="Correr F.H."/>
            <person name="Franceschini L.M."/>
            <person name="Leite T.F."/>
            <person name="Margarido G.R.A."/>
            <person name="Almeida C.A."/>
            <person name="Ferrarezi J.A."/>
            <person name="Labate C.A."/>
        </authorList>
    </citation>
    <scope>NUCLEOTIDE SEQUENCE</scope>
    <source>
        <strain evidence="1">MF-1</strain>
    </source>
</reference>
<evidence type="ECO:0000313" key="2">
    <source>
        <dbReference type="Proteomes" id="UP000765509"/>
    </source>
</evidence>
<dbReference type="AlphaFoldDB" id="A0A9Q3H212"/>
<dbReference type="EMBL" id="AVOT02009846">
    <property type="protein sequence ID" value="MBW0488933.1"/>
    <property type="molecule type" value="Genomic_DNA"/>
</dbReference>
<protein>
    <submittedName>
        <fullName evidence="1">Uncharacterized protein</fullName>
    </submittedName>
</protein>
<sequence length="86" mass="9907">MSPEPEKIFENHQHWNITGNFTDQKKVNKKVFTSLFAEVDAFTEVFVDKAMKSAIPGEPTRALAREAVAYEDALFLKFREALKKFL</sequence>
<gene>
    <name evidence="1" type="ORF">O181_028648</name>
</gene>
<comment type="caution">
    <text evidence="1">The sequence shown here is derived from an EMBL/GenBank/DDBJ whole genome shotgun (WGS) entry which is preliminary data.</text>
</comment>
<accession>A0A9Q3H212</accession>
<dbReference type="Proteomes" id="UP000765509">
    <property type="component" value="Unassembled WGS sequence"/>
</dbReference>
<proteinExistence type="predicted"/>
<evidence type="ECO:0000313" key="1">
    <source>
        <dbReference type="EMBL" id="MBW0488933.1"/>
    </source>
</evidence>